<dbReference type="EMBL" id="JAGKSP010000006">
    <property type="protein sequence ID" value="MBP3964320.1"/>
    <property type="molecule type" value="Genomic_DNA"/>
</dbReference>
<dbReference type="RefSeq" id="WP_091219333.1">
    <property type="nucleotide sequence ID" value="NZ_JAGKSP010000006.1"/>
</dbReference>
<gene>
    <name evidence="3" type="ORF">I8J30_16520</name>
</gene>
<name>A0ABS5CEL6_9BACL</name>
<feature type="chain" id="PRO_5045795977" evidence="1">
    <location>
        <begin position="24"/>
        <end position="189"/>
    </location>
</feature>
<accession>A0ABS5CEL6</accession>
<keyword evidence="1" id="KW-0732">Signal</keyword>
<evidence type="ECO:0000259" key="2">
    <source>
        <dbReference type="Pfam" id="PF07833"/>
    </source>
</evidence>
<reference evidence="3 4" key="1">
    <citation type="submission" date="2021-04" db="EMBL/GenBank/DDBJ databases">
        <title>Paenibacillus sp. DLE-14 whole genome sequence.</title>
        <authorList>
            <person name="Ham Y.J."/>
        </authorList>
    </citation>
    <scope>NUCLEOTIDE SEQUENCE [LARGE SCALE GENOMIC DNA]</scope>
    <source>
        <strain evidence="3 4">DLE-14</strain>
    </source>
</reference>
<dbReference type="InterPro" id="IPR036582">
    <property type="entry name" value="Mao_N_sf"/>
</dbReference>
<dbReference type="SUPFAM" id="SSF55383">
    <property type="entry name" value="Copper amine oxidase, domain N"/>
    <property type="match status" value="1"/>
</dbReference>
<evidence type="ECO:0000313" key="4">
    <source>
        <dbReference type="Proteomes" id="UP000673394"/>
    </source>
</evidence>
<organism evidence="3 4">
    <name type="scientific">Paenibacillus lignilyticus</name>
    <dbReference type="NCBI Taxonomy" id="1172615"/>
    <lineage>
        <taxon>Bacteria</taxon>
        <taxon>Bacillati</taxon>
        <taxon>Bacillota</taxon>
        <taxon>Bacilli</taxon>
        <taxon>Bacillales</taxon>
        <taxon>Paenibacillaceae</taxon>
        <taxon>Paenibacillus</taxon>
    </lineage>
</organism>
<dbReference type="Pfam" id="PF07833">
    <property type="entry name" value="Cu_amine_oxidN1"/>
    <property type="match status" value="1"/>
</dbReference>
<feature type="domain" description="Copper amine oxidase-like N-terminal" evidence="2">
    <location>
        <begin position="34"/>
        <end position="116"/>
    </location>
</feature>
<dbReference type="InterPro" id="IPR012854">
    <property type="entry name" value="Cu_amine_oxidase-like_N"/>
</dbReference>
<comment type="caution">
    <text evidence="3">The sequence shown here is derived from an EMBL/GenBank/DDBJ whole genome shotgun (WGS) entry which is preliminary data.</text>
</comment>
<evidence type="ECO:0000256" key="1">
    <source>
        <dbReference type="SAM" id="SignalP"/>
    </source>
</evidence>
<proteinExistence type="predicted"/>
<sequence length="189" mass="21575">MKFRKLLLLTLVLSLWGGTMLFADSASQRVRVIVNGNELDDAGIFTDGKTYLSVRQVANTLQSIVYWDEASKKVTLYKPNVHMFLFKDNTIFGNVLKGNKFAFKVFAQIDNLQTDISAVKVSIEDPKNNVTLIQSENITIQKDNFWYRTDDINYSFDDAGKYTIRFYMKVAGSDDWKLVSEKTITAKAQ</sequence>
<dbReference type="Proteomes" id="UP000673394">
    <property type="component" value="Unassembled WGS sequence"/>
</dbReference>
<protein>
    <submittedName>
        <fullName evidence="3">Copper amine oxidase</fullName>
    </submittedName>
</protein>
<keyword evidence="4" id="KW-1185">Reference proteome</keyword>
<evidence type="ECO:0000313" key="3">
    <source>
        <dbReference type="EMBL" id="MBP3964320.1"/>
    </source>
</evidence>
<feature type="signal peptide" evidence="1">
    <location>
        <begin position="1"/>
        <end position="23"/>
    </location>
</feature>